<keyword evidence="1" id="KW-0778">Tellurium resistance</keyword>
<dbReference type="CDD" id="cd06974">
    <property type="entry name" value="TerD_like"/>
    <property type="match status" value="1"/>
</dbReference>
<organism evidence="3 4">
    <name type="scientific">Phocaeicola vulgatus</name>
    <name type="common">Bacteroides vulgatus</name>
    <dbReference type="NCBI Taxonomy" id="821"/>
    <lineage>
        <taxon>Bacteria</taxon>
        <taxon>Pseudomonadati</taxon>
        <taxon>Bacteroidota</taxon>
        <taxon>Bacteroidia</taxon>
        <taxon>Bacteroidales</taxon>
        <taxon>Bacteroidaceae</taxon>
        <taxon>Phocaeicola</taxon>
    </lineage>
</organism>
<feature type="domain" description="TerD" evidence="2">
    <location>
        <begin position="1"/>
        <end position="207"/>
    </location>
</feature>
<gene>
    <name evidence="3" type="ORF">HUV05_00935</name>
</gene>
<evidence type="ECO:0000256" key="1">
    <source>
        <dbReference type="ARBA" id="ARBA00022686"/>
    </source>
</evidence>
<dbReference type="EMBL" id="JABWDJ010000002">
    <property type="protein sequence ID" value="NVB72092.1"/>
    <property type="molecule type" value="Genomic_DNA"/>
</dbReference>
<sequence length="224" mass="24986">MAIRLEKGQRINLEKETGAKLTNFCVGCNWGAIVKKSFFGLMSSNVDVDLDLSCLMFDIDGKPIDHIWSPLYHFGDRKIGLPNGKLDSIDRALHHTGDDLTGDQDGDDGLDNEIITVDLNRVNDNVNSIVFFLNIYNNNEYSGDFSGIPYASIRMFEGTPDKAPKQVFAQYDVATKTDCVGMRALVMGKLYRRNGDWKFAAIGDAFPDPSIVNTIARVMKDYSK</sequence>
<accession>A0A7Y6PA74</accession>
<dbReference type="InterPro" id="IPR051324">
    <property type="entry name" value="Stress/Tellurium_Resist"/>
</dbReference>
<dbReference type="Pfam" id="PF02342">
    <property type="entry name" value="TerD"/>
    <property type="match status" value="1"/>
</dbReference>
<proteinExistence type="predicted"/>
<dbReference type="RefSeq" id="WP_176350324.1">
    <property type="nucleotide sequence ID" value="NZ_JABWDJ010000002.1"/>
</dbReference>
<comment type="caution">
    <text evidence="3">The sequence shown here is derived from an EMBL/GenBank/DDBJ whole genome shotgun (WGS) entry which is preliminary data.</text>
</comment>
<dbReference type="InterPro" id="IPR003325">
    <property type="entry name" value="TerD"/>
</dbReference>
<dbReference type="GO" id="GO:0046690">
    <property type="term" value="P:response to tellurium ion"/>
    <property type="evidence" value="ECO:0007669"/>
    <property type="project" value="UniProtKB-KW"/>
</dbReference>
<evidence type="ECO:0000313" key="4">
    <source>
        <dbReference type="Proteomes" id="UP000524321"/>
    </source>
</evidence>
<dbReference type="PANTHER" id="PTHR32097">
    <property type="entry name" value="CAMP-BINDING PROTEIN 1-RELATED"/>
    <property type="match status" value="1"/>
</dbReference>
<reference evidence="3 4" key="2">
    <citation type="submission" date="2020-07" db="EMBL/GenBank/DDBJ databases">
        <title>Bacterial metabolism rescues the inhibition of intestinal drug absorption by food and drug additives.</title>
        <authorList>
            <person name="Zou L."/>
            <person name="Spanogiannopoulos P."/>
            <person name="Chien H.-C."/>
            <person name="Pieper L.M."/>
            <person name="Cai W."/>
            <person name="Khuri N."/>
            <person name="Pottel J."/>
            <person name="Vora B."/>
            <person name="Ni Z."/>
            <person name="Tsakalozou E."/>
            <person name="Zhang W."/>
            <person name="Shoichet B.K."/>
            <person name="Giacomini K.M."/>
            <person name="Turnbaugh P.J."/>
        </authorList>
    </citation>
    <scope>NUCLEOTIDE SEQUENCE [LARGE SCALE GENOMIC DNA]</scope>
    <source>
        <strain evidence="3 4">B33</strain>
    </source>
</reference>
<dbReference type="AlphaFoldDB" id="A0A7Y6PA74"/>
<dbReference type="GeneID" id="69480307"/>
<evidence type="ECO:0000259" key="2">
    <source>
        <dbReference type="Pfam" id="PF02342"/>
    </source>
</evidence>
<protein>
    <submittedName>
        <fullName evidence="3">TerD family protein</fullName>
    </submittedName>
</protein>
<dbReference type="Proteomes" id="UP000524321">
    <property type="component" value="Unassembled WGS sequence"/>
</dbReference>
<name>A0A7Y6PA74_PHOVU</name>
<dbReference type="PANTHER" id="PTHR32097:SF17">
    <property type="entry name" value="CAMP-BINDING PROTEIN 1-RELATED"/>
    <property type="match status" value="1"/>
</dbReference>
<evidence type="ECO:0000313" key="3">
    <source>
        <dbReference type="EMBL" id="NVB72092.1"/>
    </source>
</evidence>
<reference evidence="3 4" key="1">
    <citation type="submission" date="2020-04" db="EMBL/GenBank/DDBJ databases">
        <authorList>
            <person name="Pieper L."/>
        </authorList>
    </citation>
    <scope>NUCLEOTIDE SEQUENCE [LARGE SCALE GENOMIC DNA]</scope>
    <source>
        <strain evidence="3 4">B33</strain>
    </source>
</reference>
<dbReference type="Gene3D" id="2.60.60.30">
    <property type="entry name" value="sav2460 like domains"/>
    <property type="match status" value="1"/>
</dbReference>